<reference evidence="2 3" key="1">
    <citation type="submission" date="2017-01" db="EMBL/GenBank/DDBJ databases">
        <title>Novel large sulfur bacteria in the metagenomes of groundwater-fed chemosynthetic microbial mats in the Lake Huron basin.</title>
        <authorList>
            <person name="Sharrar A.M."/>
            <person name="Flood B.E."/>
            <person name="Bailey J.V."/>
            <person name="Jones D.S."/>
            <person name="Biddanda B."/>
            <person name="Ruberg S.A."/>
            <person name="Marcus D.N."/>
            <person name="Dick G.J."/>
        </authorList>
    </citation>
    <scope>NUCLEOTIDE SEQUENCE [LARGE SCALE GENOMIC DNA]</scope>
    <source>
        <strain evidence="2">A7</strain>
    </source>
</reference>
<dbReference type="EMBL" id="MTEI01000024">
    <property type="protein sequence ID" value="OQW86020.1"/>
    <property type="molecule type" value="Genomic_DNA"/>
</dbReference>
<dbReference type="Proteomes" id="UP000192505">
    <property type="component" value="Unassembled WGS sequence"/>
</dbReference>
<dbReference type="AlphaFoldDB" id="A0A1W9KPD5"/>
<gene>
    <name evidence="2" type="ORF">BWK72_19060</name>
</gene>
<name>A0A1W9KPD5_9BURK</name>
<protein>
    <submittedName>
        <fullName evidence="2">UDP-N-acetylglucosamine acyltransferase</fullName>
    </submittedName>
</protein>
<dbReference type="PROSITE" id="PS51257">
    <property type="entry name" value="PROKAR_LIPOPROTEIN"/>
    <property type="match status" value="1"/>
</dbReference>
<sequence>MKILNAFAVTLLAVLLSACGSIPPLNFSVPNVGVSQKKIAAEMKSMTVTIARPDEKTGDLPVGMEQMVPQLWQTSLTESLNKMAIFQDDASRKVNVSVKILKLEVPGAGFSMTTTTAARYEIMDRKTGDLIFSQDVSSSGVTPADYAFMGVARARESINRAVQNNITQFLQALETVDVNKPMFPAKTASAK</sequence>
<keyword evidence="2" id="KW-0012">Acyltransferase</keyword>
<keyword evidence="1" id="KW-0732">Signal</keyword>
<organism evidence="2 3">
    <name type="scientific">Rhodoferax ferrireducens</name>
    <dbReference type="NCBI Taxonomy" id="192843"/>
    <lineage>
        <taxon>Bacteria</taxon>
        <taxon>Pseudomonadati</taxon>
        <taxon>Pseudomonadota</taxon>
        <taxon>Betaproteobacteria</taxon>
        <taxon>Burkholderiales</taxon>
        <taxon>Comamonadaceae</taxon>
        <taxon>Rhodoferax</taxon>
    </lineage>
</organism>
<comment type="caution">
    <text evidence="2">The sequence shown here is derived from an EMBL/GenBank/DDBJ whole genome shotgun (WGS) entry which is preliminary data.</text>
</comment>
<accession>A0A1W9KPD5</accession>
<feature type="signal peptide" evidence="1">
    <location>
        <begin position="1"/>
        <end position="20"/>
    </location>
</feature>
<feature type="chain" id="PRO_5012687415" evidence="1">
    <location>
        <begin position="21"/>
        <end position="191"/>
    </location>
</feature>
<evidence type="ECO:0000313" key="2">
    <source>
        <dbReference type="EMBL" id="OQW86020.1"/>
    </source>
</evidence>
<dbReference type="GO" id="GO:0016746">
    <property type="term" value="F:acyltransferase activity"/>
    <property type="evidence" value="ECO:0007669"/>
    <property type="project" value="UniProtKB-KW"/>
</dbReference>
<evidence type="ECO:0000256" key="1">
    <source>
        <dbReference type="SAM" id="SignalP"/>
    </source>
</evidence>
<keyword evidence="2" id="KW-0808">Transferase</keyword>
<proteinExistence type="predicted"/>
<evidence type="ECO:0000313" key="3">
    <source>
        <dbReference type="Proteomes" id="UP000192505"/>
    </source>
</evidence>